<organism evidence="2 3">
    <name type="scientific">Haladaptatus pallidirubidus</name>
    <dbReference type="NCBI Taxonomy" id="1008152"/>
    <lineage>
        <taxon>Archaea</taxon>
        <taxon>Methanobacteriati</taxon>
        <taxon>Methanobacteriota</taxon>
        <taxon>Stenosarchaea group</taxon>
        <taxon>Halobacteria</taxon>
        <taxon>Halobacteriales</taxon>
        <taxon>Haladaptataceae</taxon>
        <taxon>Haladaptatus</taxon>
    </lineage>
</organism>
<dbReference type="EMBL" id="BAABKX010000010">
    <property type="protein sequence ID" value="GAA5051973.1"/>
    <property type="molecule type" value="Genomic_DNA"/>
</dbReference>
<dbReference type="GeneID" id="68616409"/>
<accession>A0AAV3UIJ5</accession>
<sequence>MDDKELDDVAVFFRMAREFPVRTSLFTFGLPVFALLQLLNGFIYNGSLVFIGLFAVLVTAVSVNLTQYYITVYRRQQLTHWWR</sequence>
<dbReference type="AlphaFoldDB" id="A0AAV3UIJ5"/>
<evidence type="ECO:0000313" key="3">
    <source>
        <dbReference type="Proteomes" id="UP001501729"/>
    </source>
</evidence>
<evidence type="ECO:0000256" key="1">
    <source>
        <dbReference type="SAM" id="Phobius"/>
    </source>
</evidence>
<reference evidence="2 3" key="1">
    <citation type="journal article" date="2019" name="Int. J. Syst. Evol. Microbiol.">
        <title>The Global Catalogue of Microorganisms (GCM) 10K type strain sequencing project: providing services to taxonomists for standard genome sequencing and annotation.</title>
        <authorList>
            <consortium name="The Broad Institute Genomics Platform"/>
            <consortium name="The Broad Institute Genome Sequencing Center for Infectious Disease"/>
            <person name="Wu L."/>
            <person name="Ma J."/>
        </authorList>
    </citation>
    <scope>NUCLEOTIDE SEQUENCE [LARGE SCALE GENOMIC DNA]</scope>
    <source>
        <strain evidence="2 3">JCM 17504</strain>
    </source>
</reference>
<dbReference type="Proteomes" id="UP001501729">
    <property type="component" value="Unassembled WGS sequence"/>
</dbReference>
<comment type="caution">
    <text evidence="2">The sequence shown here is derived from an EMBL/GenBank/DDBJ whole genome shotgun (WGS) entry which is preliminary data.</text>
</comment>
<evidence type="ECO:0000313" key="2">
    <source>
        <dbReference type="EMBL" id="GAA5051973.1"/>
    </source>
</evidence>
<feature type="transmembrane region" description="Helical" evidence="1">
    <location>
        <begin position="49"/>
        <end position="70"/>
    </location>
</feature>
<name>A0AAV3UIJ5_9EURY</name>
<protein>
    <submittedName>
        <fullName evidence="2">Uncharacterized protein</fullName>
    </submittedName>
</protein>
<keyword evidence="1" id="KW-1133">Transmembrane helix</keyword>
<keyword evidence="3" id="KW-1185">Reference proteome</keyword>
<keyword evidence="1" id="KW-0812">Transmembrane</keyword>
<keyword evidence="1" id="KW-0472">Membrane</keyword>
<proteinExistence type="predicted"/>
<dbReference type="RefSeq" id="WP_227778049.1">
    <property type="nucleotide sequence ID" value="NZ_BAABKX010000010.1"/>
</dbReference>
<gene>
    <name evidence="2" type="ORF">GCM10025751_27720</name>
</gene>
<feature type="transmembrane region" description="Helical" evidence="1">
    <location>
        <begin position="24"/>
        <end position="43"/>
    </location>
</feature>